<dbReference type="EMBL" id="CP038267">
    <property type="protein sequence ID" value="QBR91234.1"/>
    <property type="molecule type" value="Genomic_DNA"/>
</dbReference>
<reference evidence="2 3" key="1">
    <citation type="submission" date="2019-03" db="EMBL/GenBank/DDBJ databases">
        <title>Three New Species of Nocardioides, Nocardioides euryhalodurans sp. nov., Nocardioides seonyuensis sp. nov. and Nocardioides eburneoflavus sp. nov., Iolated from Soil.</title>
        <authorList>
            <person name="Roh S.G."/>
            <person name="Lee C."/>
            <person name="Kim M.-K."/>
            <person name="Kim S.B."/>
        </authorList>
    </citation>
    <scope>NUCLEOTIDE SEQUENCE [LARGE SCALE GENOMIC DNA]</scope>
    <source>
        <strain evidence="2 3">MMS17-SY117</strain>
    </source>
</reference>
<organism evidence="2 3">
    <name type="scientific">Nocardioides euryhalodurans</name>
    <dbReference type="NCBI Taxonomy" id="2518370"/>
    <lineage>
        <taxon>Bacteria</taxon>
        <taxon>Bacillati</taxon>
        <taxon>Actinomycetota</taxon>
        <taxon>Actinomycetes</taxon>
        <taxon>Propionibacteriales</taxon>
        <taxon>Nocardioidaceae</taxon>
        <taxon>Nocardioides</taxon>
    </lineage>
</organism>
<proteinExistence type="predicted"/>
<sequence length="306" mass="33951">MTAAHGDAPTRLTPDVAAGAVLHQRLARQVAELHRGEHQIRSDDVHEGVHGARIACRRLRSALATFRPALDRKLTDPLREELRWLGGVLGEVRDPHVAHERLVGLLATEPAEEVAGPVRRRLDTTYAARLVSGEEQLTGVLDSPRHLALLDHLDELVADPPWTPAAGRPAGEVLPRRVRRDWKRLHGRMAAVTGASDQDVALHDVRKAAKRLRYAAETLRPAWGDPARELADASRRLTDHLGERQDLLLVRADLTAMADAAEAAGEPSRTWGALLAREDARRRELDAALVATWRSVARGRLRRWLR</sequence>
<evidence type="ECO:0000313" key="2">
    <source>
        <dbReference type="EMBL" id="QBR91234.1"/>
    </source>
</evidence>
<protein>
    <submittedName>
        <fullName evidence="2">CHAD domain-containing protein</fullName>
    </submittedName>
</protein>
<dbReference type="Pfam" id="PF05235">
    <property type="entry name" value="CHAD"/>
    <property type="match status" value="1"/>
</dbReference>
<evidence type="ECO:0000259" key="1">
    <source>
        <dbReference type="PROSITE" id="PS51708"/>
    </source>
</evidence>
<dbReference type="SMART" id="SM00880">
    <property type="entry name" value="CHAD"/>
    <property type="match status" value="1"/>
</dbReference>
<dbReference type="Proteomes" id="UP000294894">
    <property type="component" value="Chromosome"/>
</dbReference>
<dbReference type="AlphaFoldDB" id="A0A4P7GHM1"/>
<dbReference type="OrthoDB" id="9777271at2"/>
<gene>
    <name evidence="2" type="ORF">EXE57_02320</name>
</gene>
<dbReference type="PROSITE" id="PS51708">
    <property type="entry name" value="CHAD"/>
    <property type="match status" value="1"/>
</dbReference>
<accession>A0A4P7GHM1</accession>
<dbReference type="RefSeq" id="WP_135073639.1">
    <property type="nucleotide sequence ID" value="NZ_CP038267.1"/>
</dbReference>
<dbReference type="KEGG" id="noy:EXE57_02320"/>
<keyword evidence="3" id="KW-1185">Reference proteome</keyword>
<dbReference type="PANTHER" id="PTHR39339:SF1">
    <property type="entry name" value="CHAD DOMAIN-CONTAINING PROTEIN"/>
    <property type="match status" value="1"/>
</dbReference>
<evidence type="ECO:0000313" key="3">
    <source>
        <dbReference type="Proteomes" id="UP000294894"/>
    </source>
</evidence>
<dbReference type="PANTHER" id="PTHR39339">
    <property type="entry name" value="SLR1444 PROTEIN"/>
    <property type="match status" value="1"/>
</dbReference>
<name>A0A4P7GHM1_9ACTN</name>
<dbReference type="InterPro" id="IPR038186">
    <property type="entry name" value="CHAD_dom_sf"/>
</dbReference>
<feature type="domain" description="CHAD" evidence="1">
    <location>
        <begin position="15"/>
        <end position="298"/>
    </location>
</feature>
<dbReference type="Gene3D" id="1.40.20.10">
    <property type="entry name" value="CHAD domain"/>
    <property type="match status" value="1"/>
</dbReference>
<dbReference type="InterPro" id="IPR007899">
    <property type="entry name" value="CHAD_dom"/>
</dbReference>